<evidence type="ECO:0008006" key="4">
    <source>
        <dbReference type="Google" id="ProtNLM"/>
    </source>
</evidence>
<feature type="chain" id="PRO_5017252345" description="Tat pathway signal sequence domain protein" evidence="1">
    <location>
        <begin position="29"/>
        <end position="149"/>
    </location>
</feature>
<keyword evidence="1" id="KW-0732">Signal</keyword>
<gene>
    <name evidence="2" type="ORF">D6850_04600</name>
</gene>
<dbReference type="RefSeq" id="WP_121164206.1">
    <property type="nucleotide sequence ID" value="NZ_RAPE01000001.1"/>
</dbReference>
<keyword evidence="3" id="KW-1185">Reference proteome</keyword>
<evidence type="ECO:0000313" key="3">
    <source>
        <dbReference type="Proteomes" id="UP000281128"/>
    </source>
</evidence>
<proteinExistence type="predicted"/>
<dbReference type="EMBL" id="RAPE01000001">
    <property type="protein sequence ID" value="RKF16823.1"/>
    <property type="molecule type" value="Genomic_DNA"/>
</dbReference>
<reference evidence="2 3" key="1">
    <citation type="submission" date="2018-09" db="EMBL/GenBank/DDBJ databases">
        <title>Roseovarius spongiae sp. nov., isolated from a marine sponge.</title>
        <authorList>
            <person name="Zhuang L."/>
            <person name="Luo L."/>
        </authorList>
    </citation>
    <scope>NUCLEOTIDE SEQUENCE [LARGE SCALE GENOMIC DNA]</scope>
    <source>
        <strain evidence="2 3">HN-E21</strain>
    </source>
</reference>
<feature type="signal peptide" evidence="1">
    <location>
        <begin position="1"/>
        <end position="28"/>
    </location>
</feature>
<dbReference type="OrthoDB" id="7707524at2"/>
<organism evidence="2 3">
    <name type="scientific">Roseovarius spongiae</name>
    <dbReference type="NCBI Taxonomy" id="2320272"/>
    <lineage>
        <taxon>Bacteria</taxon>
        <taxon>Pseudomonadati</taxon>
        <taxon>Pseudomonadota</taxon>
        <taxon>Alphaproteobacteria</taxon>
        <taxon>Rhodobacterales</taxon>
        <taxon>Roseobacteraceae</taxon>
        <taxon>Roseovarius</taxon>
    </lineage>
</organism>
<name>A0A3A8AWR8_9RHOB</name>
<comment type="caution">
    <text evidence="2">The sequence shown here is derived from an EMBL/GenBank/DDBJ whole genome shotgun (WGS) entry which is preliminary data.</text>
</comment>
<evidence type="ECO:0000256" key="1">
    <source>
        <dbReference type="SAM" id="SignalP"/>
    </source>
</evidence>
<dbReference type="AlphaFoldDB" id="A0A3A8AWR8"/>
<sequence length="149" mass="15709">MPQPRTALCRMRAALLPLIIALAAPAAAQEQEIGKAVSLELNTTQMTDAGCTLTFLVINGHSAPIDSLVYETVLFDRNGQVDRLTLFDFGALPPARPRVRQFSVPGVTCEGLGRILINGASTCESADLAPDACEAGLTLSSRTGIEVQG</sequence>
<evidence type="ECO:0000313" key="2">
    <source>
        <dbReference type="EMBL" id="RKF16823.1"/>
    </source>
</evidence>
<accession>A0A3A8AWR8</accession>
<dbReference type="Proteomes" id="UP000281128">
    <property type="component" value="Unassembled WGS sequence"/>
</dbReference>
<protein>
    <recommendedName>
        <fullName evidence="4">Tat pathway signal sequence domain protein</fullName>
    </recommendedName>
</protein>